<evidence type="ECO:0000313" key="4">
    <source>
        <dbReference type="EMBL" id="KAL2491608.1"/>
    </source>
</evidence>
<reference evidence="5" key="1">
    <citation type="submission" date="2024-07" db="EMBL/GenBank/DDBJ databases">
        <title>Two chromosome-level genome assemblies of Korean endemic species Abeliophyllum distichum and Forsythia ovata (Oleaceae).</title>
        <authorList>
            <person name="Jang H."/>
        </authorList>
    </citation>
    <scope>NUCLEOTIDE SEQUENCE [LARGE SCALE GENOMIC DNA]</scope>
</reference>
<dbReference type="Gene3D" id="3.10.50.40">
    <property type="match status" value="1"/>
</dbReference>
<gene>
    <name evidence="4" type="ORF">Adt_27236</name>
</gene>
<keyword evidence="4" id="KW-0413">Isomerase</keyword>
<dbReference type="GO" id="GO:0016853">
    <property type="term" value="F:isomerase activity"/>
    <property type="evidence" value="ECO:0007669"/>
    <property type="project" value="UniProtKB-KW"/>
</dbReference>
<dbReference type="Pfam" id="PF00254">
    <property type="entry name" value="FKBP_C"/>
    <property type="match status" value="1"/>
</dbReference>
<name>A0ABD1RTF1_9LAMI</name>
<keyword evidence="5" id="KW-1185">Reference proteome</keyword>
<accession>A0ABD1RTF1</accession>
<dbReference type="Proteomes" id="UP001604336">
    <property type="component" value="Unassembled WGS sequence"/>
</dbReference>
<feature type="region of interest" description="Disordered" evidence="2">
    <location>
        <begin position="24"/>
        <end position="44"/>
    </location>
</feature>
<evidence type="ECO:0000259" key="3">
    <source>
        <dbReference type="Pfam" id="PF00254"/>
    </source>
</evidence>
<dbReference type="InterPro" id="IPR046357">
    <property type="entry name" value="PPIase_dom_sf"/>
</dbReference>
<evidence type="ECO:0000256" key="2">
    <source>
        <dbReference type="SAM" id="MobiDB-lite"/>
    </source>
</evidence>
<comment type="caution">
    <text evidence="4">The sequence shown here is derived from an EMBL/GenBank/DDBJ whole genome shotgun (WGS) entry which is preliminary data.</text>
</comment>
<protein>
    <recommendedName>
        <fullName evidence="1">Rotamase</fullName>
    </recommendedName>
</protein>
<dbReference type="InterPro" id="IPR001179">
    <property type="entry name" value="PPIase_FKBP_dom"/>
</dbReference>
<dbReference type="AlphaFoldDB" id="A0ABD1RTF1"/>
<evidence type="ECO:0000313" key="5">
    <source>
        <dbReference type="Proteomes" id="UP001604336"/>
    </source>
</evidence>
<sequence>MGELSEVLKFLSFADQGGNDDIIAEGASVVPGEPPQDETGPPEVNSEVEVLHEKVRKQIIKEVHYRAWTKSTQHKFQDTWQEQQPLELVIGKEKIEMNGLAIGISNMKSW</sequence>
<feature type="domain" description="PPIase FKBP-type" evidence="3">
    <location>
        <begin position="60"/>
        <end position="108"/>
    </location>
</feature>
<dbReference type="EMBL" id="JBFOLK010000008">
    <property type="protein sequence ID" value="KAL2491608.1"/>
    <property type="molecule type" value="Genomic_DNA"/>
</dbReference>
<evidence type="ECO:0000256" key="1">
    <source>
        <dbReference type="ARBA" id="ARBA00029569"/>
    </source>
</evidence>
<proteinExistence type="predicted"/>
<organism evidence="4 5">
    <name type="scientific">Abeliophyllum distichum</name>
    <dbReference type="NCBI Taxonomy" id="126358"/>
    <lineage>
        <taxon>Eukaryota</taxon>
        <taxon>Viridiplantae</taxon>
        <taxon>Streptophyta</taxon>
        <taxon>Embryophyta</taxon>
        <taxon>Tracheophyta</taxon>
        <taxon>Spermatophyta</taxon>
        <taxon>Magnoliopsida</taxon>
        <taxon>eudicotyledons</taxon>
        <taxon>Gunneridae</taxon>
        <taxon>Pentapetalae</taxon>
        <taxon>asterids</taxon>
        <taxon>lamiids</taxon>
        <taxon>Lamiales</taxon>
        <taxon>Oleaceae</taxon>
        <taxon>Forsythieae</taxon>
        <taxon>Abeliophyllum</taxon>
    </lineage>
</organism>